<dbReference type="PANTHER" id="PTHR33908:SF11">
    <property type="entry name" value="MEMBRANE PROTEIN"/>
    <property type="match status" value="1"/>
</dbReference>
<reference evidence="9 10" key="1">
    <citation type="journal article" date="2015" name="Nature">
        <title>rRNA introns, odd ribosomes, and small enigmatic genomes across a large radiation of phyla.</title>
        <authorList>
            <person name="Brown C.T."/>
            <person name="Hug L.A."/>
            <person name="Thomas B.C."/>
            <person name="Sharon I."/>
            <person name="Castelle C.J."/>
            <person name="Singh A."/>
            <person name="Wilkins M.J."/>
            <person name="Williams K.H."/>
            <person name="Banfield J.F."/>
        </authorList>
    </citation>
    <scope>NUCLEOTIDE SEQUENCE [LARGE SCALE GENOMIC DNA]</scope>
</reference>
<evidence type="ECO:0000256" key="8">
    <source>
        <dbReference type="SAM" id="Phobius"/>
    </source>
</evidence>
<keyword evidence="3" id="KW-0328">Glycosyltransferase</keyword>
<dbReference type="EMBL" id="LCLA01000023">
    <property type="protein sequence ID" value="KKU10002.1"/>
    <property type="molecule type" value="Genomic_DNA"/>
</dbReference>
<dbReference type="GO" id="GO:0016763">
    <property type="term" value="F:pentosyltransferase activity"/>
    <property type="evidence" value="ECO:0007669"/>
    <property type="project" value="TreeGrafter"/>
</dbReference>
<feature type="transmembrane region" description="Helical" evidence="8">
    <location>
        <begin position="269"/>
        <end position="286"/>
    </location>
</feature>
<evidence type="ECO:0000313" key="9">
    <source>
        <dbReference type="EMBL" id="KKU10002.1"/>
    </source>
</evidence>
<feature type="transmembrane region" description="Helical" evidence="8">
    <location>
        <begin position="85"/>
        <end position="107"/>
    </location>
</feature>
<name>A0A0G1MPG5_9BACT</name>
<feature type="transmembrane region" description="Helical" evidence="8">
    <location>
        <begin position="163"/>
        <end position="192"/>
    </location>
</feature>
<proteinExistence type="predicted"/>
<evidence type="ECO:0000256" key="1">
    <source>
        <dbReference type="ARBA" id="ARBA00004651"/>
    </source>
</evidence>
<accession>A0A0G1MPG5</accession>
<dbReference type="GO" id="GO:0005886">
    <property type="term" value="C:plasma membrane"/>
    <property type="evidence" value="ECO:0007669"/>
    <property type="project" value="UniProtKB-SubCell"/>
</dbReference>
<feature type="transmembrane region" description="Helical" evidence="8">
    <location>
        <begin position="295"/>
        <end position="314"/>
    </location>
</feature>
<organism evidence="9 10">
    <name type="scientific">Candidatus Woesebacteria bacterium GW2011_GWB1_45_5</name>
    <dbReference type="NCBI Taxonomy" id="1618581"/>
    <lineage>
        <taxon>Bacteria</taxon>
        <taxon>Candidatus Woeseibacteriota</taxon>
    </lineage>
</organism>
<keyword evidence="2" id="KW-1003">Cell membrane</keyword>
<evidence type="ECO:0000256" key="3">
    <source>
        <dbReference type="ARBA" id="ARBA00022676"/>
    </source>
</evidence>
<evidence type="ECO:0000256" key="7">
    <source>
        <dbReference type="ARBA" id="ARBA00023136"/>
    </source>
</evidence>
<gene>
    <name evidence="9" type="ORF">UX13_C0023G0002</name>
</gene>
<evidence type="ECO:0000256" key="4">
    <source>
        <dbReference type="ARBA" id="ARBA00022679"/>
    </source>
</evidence>
<comment type="subcellular location">
    <subcellularLocation>
        <location evidence="1">Cell membrane</location>
        <topology evidence="1">Multi-pass membrane protein</topology>
    </subcellularLocation>
</comment>
<keyword evidence="5 8" id="KW-0812">Transmembrane</keyword>
<feature type="transmembrane region" description="Helical" evidence="8">
    <location>
        <begin position="204"/>
        <end position="221"/>
    </location>
</feature>
<feature type="transmembrane region" description="Helical" evidence="8">
    <location>
        <begin position="114"/>
        <end position="131"/>
    </location>
</feature>
<comment type="caution">
    <text evidence="9">The sequence shown here is derived from an EMBL/GenBank/DDBJ whole genome shotgun (WGS) entry which is preliminary data.</text>
</comment>
<evidence type="ECO:0000256" key="5">
    <source>
        <dbReference type="ARBA" id="ARBA00022692"/>
    </source>
</evidence>
<evidence type="ECO:0000313" key="10">
    <source>
        <dbReference type="Proteomes" id="UP000034329"/>
    </source>
</evidence>
<keyword evidence="4" id="KW-0808">Transferase</keyword>
<dbReference type="GO" id="GO:0009103">
    <property type="term" value="P:lipopolysaccharide biosynthetic process"/>
    <property type="evidence" value="ECO:0007669"/>
    <property type="project" value="UniProtKB-ARBA"/>
</dbReference>
<evidence type="ECO:0000256" key="6">
    <source>
        <dbReference type="ARBA" id="ARBA00022989"/>
    </source>
</evidence>
<keyword evidence="6 8" id="KW-1133">Transmembrane helix</keyword>
<dbReference type="Proteomes" id="UP000034329">
    <property type="component" value="Unassembled WGS sequence"/>
</dbReference>
<sequence>MRNRTGRFLFLILLFAFLIRLYFALPGNVILGFDQVRDLTASWSIVRDMDIKIIGPTAGNNTDLHHGILFLYYILPPLTLFNGSAIAAIVWNLFFNALAAVVLFFFAKSLFKNFWSGIVSAILWAGSYYGVEYSSWISNPSPTLLTVPVCFWGMWEYLNGKRWGVYAAAFFLGLSIQFELFFIYLIPFVLMFFFLSKARSIKDFLLSTIFFSVSASTMILTEMKYKFSGVKYILGLVTGSSGRDFAGEVGLFTDRFFETYAQSIFPSPLGQLLGLIVFIFFAYLLFREKKHKKALIFMAVYLLSPFFMLLLGYHGAPWFLIALPPAMTLLTAFLLSRVFKIVAVVALIVILTVNLNSLKKDKADKVSILEPDESAFLSSQLGVVDYTYASSGGSPFTVNSVTNPLYVNAVWSYHYKWYGESKYGHLPSWSGGDQLHPYDFLPKAGGDEKFLYLVIDKTPRIPEVHKILARNWANERSILIEIKDFGGIEVEKRKLR</sequence>
<dbReference type="PANTHER" id="PTHR33908">
    <property type="entry name" value="MANNOSYLTRANSFERASE YKCB-RELATED"/>
    <property type="match status" value="1"/>
</dbReference>
<keyword evidence="7 8" id="KW-0472">Membrane</keyword>
<protein>
    <recommendedName>
        <fullName evidence="11">Glycosyltransferase RgtA/B/C/D-like domain-containing protein</fullName>
    </recommendedName>
</protein>
<evidence type="ECO:0000256" key="2">
    <source>
        <dbReference type="ARBA" id="ARBA00022475"/>
    </source>
</evidence>
<dbReference type="AlphaFoldDB" id="A0A0G1MPG5"/>
<feature type="transmembrane region" description="Helical" evidence="8">
    <location>
        <begin position="334"/>
        <end position="355"/>
    </location>
</feature>
<evidence type="ECO:0008006" key="11">
    <source>
        <dbReference type="Google" id="ProtNLM"/>
    </source>
</evidence>
<dbReference type="InterPro" id="IPR050297">
    <property type="entry name" value="LipidA_mod_glycosyltrf_83"/>
</dbReference>